<feature type="region of interest" description="Disordered" evidence="1">
    <location>
        <begin position="41"/>
        <end position="103"/>
    </location>
</feature>
<organism evidence="2 3">
    <name type="scientific">Mycoplasma suis (strain Illinois)</name>
    <dbReference type="NCBI Taxonomy" id="768700"/>
    <lineage>
        <taxon>Bacteria</taxon>
        <taxon>Bacillati</taxon>
        <taxon>Mycoplasmatota</taxon>
        <taxon>Mollicutes</taxon>
        <taxon>Mycoplasmataceae</taxon>
        <taxon>Mycoplasma</taxon>
    </lineage>
</organism>
<dbReference type="AlphaFoldDB" id="F0QS22"/>
<name>F0QS22_MYCSL</name>
<evidence type="ECO:0000256" key="1">
    <source>
        <dbReference type="SAM" id="MobiDB-lite"/>
    </source>
</evidence>
<dbReference type="KEGG" id="mss:MSU_0767"/>
<dbReference type="RefSeq" id="WP_013610122.1">
    <property type="nucleotide sequence ID" value="NC_015155.1"/>
</dbReference>
<feature type="compositionally biased region" description="Polar residues" evidence="1">
    <location>
        <begin position="91"/>
        <end position="103"/>
    </location>
</feature>
<proteinExistence type="predicted"/>
<keyword evidence="3" id="KW-1185">Reference proteome</keyword>
<gene>
    <name evidence="2" type="ordered locus">MSU_0767</name>
</gene>
<evidence type="ECO:0000313" key="3">
    <source>
        <dbReference type="Proteomes" id="UP000007484"/>
    </source>
</evidence>
<dbReference type="Proteomes" id="UP000007484">
    <property type="component" value="Chromosome"/>
</dbReference>
<evidence type="ECO:0000313" key="2">
    <source>
        <dbReference type="EMBL" id="ADX98292.1"/>
    </source>
</evidence>
<dbReference type="HOGENOM" id="CLU_149994_0_0_14"/>
<protein>
    <submittedName>
        <fullName evidence="2">Uncharacterized protein</fullName>
    </submittedName>
</protein>
<dbReference type="EMBL" id="CP002525">
    <property type="protein sequence ID" value="ADX98292.1"/>
    <property type="molecule type" value="Genomic_DNA"/>
</dbReference>
<reference evidence="2 3" key="1">
    <citation type="journal article" date="2011" name="J. Bacteriol.">
        <title>Complete genome sequences of two hemotropic Mycoplasmas, Mycoplasma haemofelis strain Ohio2 and Mycoplasma suis strain Illinois.</title>
        <authorList>
            <person name="Messick J.B."/>
            <person name="Santos A.P."/>
            <person name="Guimaraes A.M."/>
        </authorList>
    </citation>
    <scope>NUCLEOTIDE SEQUENCE [LARGE SCALE GENOMIC DNA]</scope>
    <source>
        <strain evidence="2 3">Illinois</strain>
    </source>
</reference>
<dbReference type="STRING" id="768700.MSU_0767"/>
<sequence>MFNLSLVAKGLICLISFGTIGGVASLASVSNSLNNSEITKEVISDQSGQQSEDPAIPEGNIVKKPNDEEVENSGKENSIPSNPSDKKGGETIQSNSLLESSNIQKIRKPSFSFQMKNKFVKHLSAMTKKHLKN</sequence>
<accession>F0QS22</accession>